<keyword evidence="1" id="KW-1133">Transmembrane helix</keyword>
<dbReference type="Pfam" id="PF03596">
    <property type="entry name" value="Cad"/>
    <property type="match status" value="1"/>
</dbReference>
<dbReference type="Proteomes" id="UP000663860">
    <property type="component" value="Unassembled WGS sequence"/>
</dbReference>
<dbReference type="Proteomes" id="UP000663891">
    <property type="component" value="Unassembled WGS sequence"/>
</dbReference>
<comment type="caution">
    <text evidence="3">The sequence shown here is derived from an EMBL/GenBank/DDBJ whole genome shotgun (WGS) entry which is preliminary data.</text>
</comment>
<dbReference type="AlphaFoldDB" id="A0A815PXQ7"/>
<dbReference type="Proteomes" id="UP000663868">
    <property type="component" value="Unassembled WGS sequence"/>
</dbReference>
<proteinExistence type="predicted"/>
<dbReference type="EMBL" id="CAJOAY010004269">
    <property type="protein sequence ID" value="CAF4062533.1"/>
    <property type="molecule type" value="Genomic_DNA"/>
</dbReference>
<evidence type="ECO:0000313" key="7">
    <source>
        <dbReference type="Proteomes" id="UP000663891"/>
    </source>
</evidence>
<dbReference type="EMBL" id="CAJNOE010000548">
    <property type="protein sequence ID" value="CAF1266144.1"/>
    <property type="molecule type" value="Genomic_DNA"/>
</dbReference>
<feature type="transmembrane region" description="Helical" evidence="1">
    <location>
        <begin position="20"/>
        <end position="46"/>
    </location>
</feature>
<evidence type="ECO:0000313" key="5">
    <source>
        <dbReference type="EMBL" id="CAF4027310.1"/>
    </source>
</evidence>
<evidence type="ECO:0000313" key="6">
    <source>
        <dbReference type="EMBL" id="CAF4062533.1"/>
    </source>
</evidence>
<dbReference type="EMBL" id="CAJOAZ010003774">
    <property type="protein sequence ID" value="CAF4027310.1"/>
    <property type="molecule type" value="Genomic_DNA"/>
</dbReference>
<evidence type="ECO:0000256" key="1">
    <source>
        <dbReference type="SAM" id="Phobius"/>
    </source>
</evidence>
<name>A0A815PXQ7_9BILA</name>
<keyword evidence="1" id="KW-0472">Membrane</keyword>
<dbReference type="EMBL" id="CAJNON010001361">
    <property type="protein sequence ID" value="CAF1455819.1"/>
    <property type="molecule type" value="Genomic_DNA"/>
</dbReference>
<evidence type="ECO:0000313" key="2">
    <source>
        <dbReference type="EMBL" id="CAF1266144.1"/>
    </source>
</evidence>
<feature type="transmembrane region" description="Helical" evidence="1">
    <location>
        <begin position="133"/>
        <end position="155"/>
    </location>
</feature>
<dbReference type="EMBL" id="CAJOBB010002919">
    <property type="protein sequence ID" value="CAF4008337.1"/>
    <property type="molecule type" value="Genomic_DNA"/>
</dbReference>
<organism evidence="3 7">
    <name type="scientific">Adineta steineri</name>
    <dbReference type="NCBI Taxonomy" id="433720"/>
    <lineage>
        <taxon>Eukaryota</taxon>
        <taxon>Metazoa</taxon>
        <taxon>Spiralia</taxon>
        <taxon>Gnathifera</taxon>
        <taxon>Rotifera</taxon>
        <taxon>Eurotatoria</taxon>
        <taxon>Bdelloidea</taxon>
        <taxon>Adinetida</taxon>
        <taxon>Adinetidae</taxon>
        <taxon>Adineta</taxon>
    </lineage>
</organism>
<gene>
    <name evidence="2" type="ORF">IZO911_LOCUS32163</name>
    <name evidence="4" type="ORF">KXQ929_LOCUS28913</name>
    <name evidence="6" type="ORF">OKA104_LOCUS33472</name>
    <name evidence="5" type="ORF">OXD698_LOCUS31080</name>
    <name evidence="3" type="ORF">VCS650_LOCUS39747</name>
</gene>
<evidence type="ECO:0000313" key="3">
    <source>
        <dbReference type="EMBL" id="CAF1455819.1"/>
    </source>
</evidence>
<keyword evidence="1" id="KW-0812">Transmembrane</keyword>
<accession>A0A815PXQ7</accession>
<sequence>MNKTKVTDLLFSLRVGINLIGYGLSTTSIPIEILGFLGFVPIILGIKDTIKVIIKLCGKSKIDINEIIPADEISIVELETIRYRDDHNAQLTFEFSVRDESKINETSSTIQSNSGDNISIYTPLFSDASAWQIIIYVGIFLGLVFVWLIFCYFFINLRPIRKIAQKYAFYIVPVVFIGMGIYIIISSKCFPWLIRAIRTKSFKNG</sequence>
<dbReference type="OrthoDB" id="3791566at2759"/>
<dbReference type="Proteomes" id="UP000663881">
    <property type="component" value="Unassembled WGS sequence"/>
</dbReference>
<feature type="transmembrane region" description="Helical" evidence="1">
    <location>
        <begin position="167"/>
        <end position="185"/>
    </location>
</feature>
<dbReference type="InterPro" id="IPR004676">
    <property type="entry name" value="Cd-R_transporter"/>
</dbReference>
<protein>
    <submittedName>
        <fullName evidence="3">Uncharacterized protein</fullName>
    </submittedName>
</protein>
<evidence type="ECO:0000313" key="4">
    <source>
        <dbReference type="EMBL" id="CAF4008337.1"/>
    </source>
</evidence>
<reference evidence="3" key="1">
    <citation type="submission" date="2021-02" db="EMBL/GenBank/DDBJ databases">
        <authorList>
            <person name="Nowell W R."/>
        </authorList>
    </citation>
    <scope>NUCLEOTIDE SEQUENCE</scope>
</reference>
<dbReference type="Proteomes" id="UP000663844">
    <property type="component" value="Unassembled WGS sequence"/>
</dbReference>